<reference evidence="2" key="1">
    <citation type="submission" date="2021-06" db="EMBL/GenBank/DDBJ databases">
        <authorList>
            <person name="Kallberg Y."/>
            <person name="Tangrot J."/>
            <person name="Rosling A."/>
        </authorList>
    </citation>
    <scope>NUCLEOTIDE SEQUENCE</scope>
    <source>
        <strain evidence="2">MT106</strain>
    </source>
</reference>
<feature type="region of interest" description="Disordered" evidence="1">
    <location>
        <begin position="94"/>
        <end position="123"/>
    </location>
</feature>
<dbReference type="EMBL" id="CAJVPL010000251">
    <property type="protein sequence ID" value="CAG8473680.1"/>
    <property type="molecule type" value="Genomic_DNA"/>
</dbReference>
<protein>
    <submittedName>
        <fullName evidence="2">8462_t:CDS:1</fullName>
    </submittedName>
</protein>
<gene>
    <name evidence="2" type="ORF">AGERDE_LOCUS2864</name>
</gene>
<dbReference type="Proteomes" id="UP000789831">
    <property type="component" value="Unassembled WGS sequence"/>
</dbReference>
<evidence type="ECO:0000313" key="2">
    <source>
        <dbReference type="EMBL" id="CAG8473680.1"/>
    </source>
</evidence>
<comment type="caution">
    <text evidence="2">The sequence shown here is derived from an EMBL/GenBank/DDBJ whole genome shotgun (WGS) entry which is preliminary data.</text>
</comment>
<evidence type="ECO:0000313" key="3">
    <source>
        <dbReference type="Proteomes" id="UP000789831"/>
    </source>
</evidence>
<name>A0A9N8W3E4_9GLOM</name>
<accession>A0A9N8W3E4</accession>
<dbReference type="AlphaFoldDB" id="A0A9N8W3E4"/>
<proteinExistence type="predicted"/>
<sequence length="146" mass="16322">MRVFGYAKDVGVLDDEVVWLEHLPHGGQSFDLSGFMQPRGLDLSKVSFEELQRLVSVTSNNPVPRPSTYSTTITTTAPLSSSSRIAISNITNPPAEIKKSNRPMTLARQKSLRKDSGYTSDPDIITTIDSNYTDPLRHTQYEKKHK</sequence>
<keyword evidence="3" id="KW-1185">Reference proteome</keyword>
<organism evidence="2 3">
    <name type="scientific">Ambispora gerdemannii</name>
    <dbReference type="NCBI Taxonomy" id="144530"/>
    <lineage>
        <taxon>Eukaryota</taxon>
        <taxon>Fungi</taxon>
        <taxon>Fungi incertae sedis</taxon>
        <taxon>Mucoromycota</taxon>
        <taxon>Glomeromycotina</taxon>
        <taxon>Glomeromycetes</taxon>
        <taxon>Archaeosporales</taxon>
        <taxon>Ambisporaceae</taxon>
        <taxon>Ambispora</taxon>
    </lineage>
</organism>
<evidence type="ECO:0000256" key="1">
    <source>
        <dbReference type="SAM" id="MobiDB-lite"/>
    </source>
</evidence>